<keyword evidence="1" id="KW-0812">Transmembrane</keyword>
<dbReference type="RefSeq" id="WP_069988794.1">
    <property type="nucleotide sequence ID" value="NZ_JACOQK010000001.1"/>
</dbReference>
<dbReference type="InterPro" id="IPR007395">
    <property type="entry name" value="Zn_peptidase_2"/>
</dbReference>
<gene>
    <name evidence="2" type="ORF">H8Z77_03590</name>
</gene>
<evidence type="ECO:0000313" key="3">
    <source>
        <dbReference type="Proteomes" id="UP000649151"/>
    </source>
</evidence>
<comment type="caution">
    <text evidence="2">The sequence shown here is derived from an EMBL/GenBank/DDBJ whole genome shotgun (WGS) entry which is preliminary data.</text>
</comment>
<feature type="transmembrane region" description="Helical" evidence="1">
    <location>
        <begin position="6"/>
        <end position="27"/>
    </location>
</feature>
<proteinExistence type="predicted"/>
<accession>A0ABR7IQI6</accession>
<dbReference type="PANTHER" id="PTHR36434:SF1">
    <property type="entry name" value="MEMBRANE PROTEASE YUGP-RELATED"/>
    <property type="match status" value="1"/>
</dbReference>
<keyword evidence="1" id="KW-0472">Membrane</keyword>
<reference evidence="2 3" key="1">
    <citation type="submission" date="2020-08" db="EMBL/GenBank/DDBJ databases">
        <title>Genome public.</title>
        <authorList>
            <person name="Liu C."/>
            <person name="Sun Q."/>
        </authorList>
    </citation>
    <scope>NUCLEOTIDE SEQUENCE [LARGE SCALE GENOMIC DNA]</scope>
    <source>
        <strain evidence="2 3">NSJ-27</strain>
    </source>
</reference>
<feature type="transmembrane region" description="Helical" evidence="1">
    <location>
        <begin position="138"/>
        <end position="164"/>
    </location>
</feature>
<dbReference type="PANTHER" id="PTHR36434">
    <property type="entry name" value="MEMBRANE PROTEASE YUGP-RELATED"/>
    <property type="match status" value="1"/>
</dbReference>
<evidence type="ECO:0000313" key="2">
    <source>
        <dbReference type="EMBL" id="MBC5787107.1"/>
    </source>
</evidence>
<evidence type="ECO:0000256" key="1">
    <source>
        <dbReference type="SAM" id="Phobius"/>
    </source>
</evidence>
<protein>
    <submittedName>
        <fullName evidence="2">Zinc metallopeptidase</fullName>
    </submittedName>
</protein>
<dbReference type="Pfam" id="PF04298">
    <property type="entry name" value="Zn_peptidase_2"/>
    <property type="match status" value="1"/>
</dbReference>
<dbReference type="EMBL" id="JACOQK010000001">
    <property type="protein sequence ID" value="MBC5787107.1"/>
    <property type="molecule type" value="Genomic_DNA"/>
</dbReference>
<keyword evidence="1" id="KW-1133">Transmembrane helix</keyword>
<keyword evidence="3" id="KW-1185">Reference proteome</keyword>
<organism evidence="2 3">
    <name type="scientific">Clostridium facile</name>
    <dbReference type="NCBI Taxonomy" id="2763035"/>
    <lineage>
        <taxon>Bacteria</taxon>
        <taxon>Bacillati</taxon>
        <taxon>Bacillota</taxon>
        <taxon>Clostridia</taxon>
        <taxon>Eubacteriales</taxon>
        <taxon>Clostridiaceae</taxon>
        <taxon>Clostridium</taxon>
    </lineage>
</organism>
<name>A0ABR7IQI6_9CLOT</name>
<dbReference type="Proteomes" id="UP000649151">
    <property type="component" value="Unassembled WGS sequence"/>
</dbReference>
<feature type="transmembrane region" description="Helical" evidence="1">
    <location>
        <begin position="200"/>
        <end position="220"/>
    </location>
</feature>
<sequence length="232" mass="25848">MGYYFYPYFSYILYMLPAIIITVFAQIKVKSNFAKYSKVYNRRGYTGAMIARMILDQNGLNHVAIEMVSGQLTDHYDPRTNVVRLSSSVYNSTSVAALGVAAHEVGHAIQHSQGYVPMKLRGAIIPITQIGSQLSWPLFFIGLIFQMDILLTIGIVLFAAVVLFQLVTLPVEFNASSRALRTLESNYYLEPDEMVGAKKMLSAAAMTYVASLITAILQLFRLLAIAGNRRDD</sequence>